<protein>
    <submittedName>
        <fullName evidence="1">Uncharacterized protein</fullName>
    </submittedName>
</protein>
<reference evidence="1 2" key="1">
    <citation type="journal article" date="2013" name="Genome Announc.">
        <title>Draft genome sequences for three mercury-methylating, sulfate-reducing bacteria.</title>
        <authorList>
            <person name="Brown S.D."/>
            <person name="Hurt R.A.Jr."/>
            <person name="Gilmour C.C."/>
            <person name="Elias D.A."/>
        </authorList>
    </citation>
    <scope>NUCLEOTIDE SEQUENCE [LARGE SCALE GENOMIC DNA]</scope>
    <source>
        <strain evidence="1 2">DSM 16529</strain>
    </source>
</reference>
<organism evidence="1 2">
    <name type="scientific">Alkalidesulfovibrio alkalitolerans DSM 16529</name>
    <dbReference type="NCBI Taxonomy" id="1121439"/>
    <lineage>
        <taxon>Bacteria</taxon>
        <taxon>Pseudomonadati</taxon>
        <taxon>Thermodesulfobacteriota</taxon>
        <taxon>Desulfovibrionia</taxon>
        <taxon>Desulfovibrionales</taxon>
        <taxon>Desulfovibrionaceae</taxon>
        <taxon>Alkalidesulfovibrio</taxon>
    </lineage>
</organism>
<accession>S7T2G6</accession>
<dbReference type="AlphaFoldDB" id="S7T2G6"/>
<gene>
    <name evidence="1" type="ORF">dsat_1427</name>
</gene>
<name>S7T2G6_9BACT</name>
<dbReference type="eggNOG" id="ENOG503468M">
    <property type="taxonomic scope" value="Bacteria"/>
</dbReference>
<evidence type="ECO:0000313" key="2">
    <source>
        <dbReference type="Proteomes" id="UP000014975"/>
    </source>
</evidence>
<keyword evidence="2" id="KW-1185">Reference proteome</keyword>
<dbReference type="EMBL" id="ATHI01000031">
    <property type="protein sequence ID" value="EPR30705.1"/>
    <property type="molecule type" value="Genomic_DNA"/>
</dbReference>
<dbReference type="Proteomes" id="UP000014975">
    <property type="component" value="Unassembled WGS sequence"/>
</dbReference>
<proteinExistence type="predicted"/>
<comment type="caution">
    <text evidence="1">The sequence shown here is derived from an EMBL/GenBank/DDBJ whole genome shotgun (WGS) entry which is preliminary data.</text>
</comment>
<dbReference type="STRING" id="1121439.dsat_1427"/>
<evidence type="ECO:0000313" key="1">
    <source>
        <dbReference type="EMBL" id="EPR30705.1"/>
    </source>
</evidence>
<sequence length="272" mass="30990">MATTLCMISNFDDYADGLRNEVVSEMAERFFGVRRELEDDIEHWQRLVEELRPCLSRLCERAACLHFLLFDDAGVAGFYASLGVSPHPYEELASRAQAACIAAMSVPFGFRLSSRYMRLVETSYDAFQKELDAYLNGVWSDDLERPERKRVSAHLWQIKELAEDINRRVVEVNAETTPSCALRYVRSLDPAEVERRELTGATLTDERCGLDVSLAFARVDFKALDFPEPQWLPPFSMAAGGLARYVRRLAEAHASEVRDLFAAIRRAARKRN</sequence>
<dbReference type="PATRIC" id="fig|1121439.3.peg.2813"/>